<accession>A0ABV9HD77</accession>
<evidence type="ECO:0000256" key="1">
    <source>
        <dbReference type="SAM" id="MobiDB-lite"/>
    </source>
</evidence>
<dbReference type="InterPro" id="IPR027417">
    <property type="entry name" value="P-loop_NTPase"/>
</dbReference>
<evidence type="ECO:0000259" key="2">
    <source>
        <dbReference type="SMART" id="SM00833"/>
    </source>
</evidence>
<dbReference type="InterPro" id="IPR051927">
    <property type="entry name" value="Zn_Chap_cDPG_Synth"/>
</dbReference>
<feature type="domain" description="CobW C-terminal" evidence="2">
    <location>
        <begin position="284"/>
        <end position="386"/>
    </location>
</feature>
<dbReference type="PANTHER" id="PTHR43603:SF1">
    <property type="entry name" value="ZINC-REGULATED GTPASE METALLOPROTEIN ACTIVATOR 1"/>
    <property type="match status" value="1"/>
</dbReference>
<evidence type="ECO:0000313" key="3">
    <source>
        <dbReference type="EMBL" id="MFC4627175.1"/>
    </source>
</evidence>
<feature type="compositionally biased region" description="Low complexity" evidence="1">
    <location>
        <begin position="194"/>
        <end position="204"/>
    </location>
</feature>
<dbReference type="SMART" id="SM00833">
    <property type="entry name" value="CobW_C"/>
    <property type="match status" value="1"/>
</dbReference>
<keyword evidence="4" id="KW-1185">Reference proteome</keyword>
<comment type="caution">
    <text evidence="3">The sequence shown here is derived from an EMBL/GenBank/DDBJ whole genome shotgun (WGS) entry which is preliminary data.</text>
</comment>
<dbReference type="Gene3D" id="3.40.50.300">
    <property type="entry name" value="P-loop containing nucleotide triphosphate hydrolases"/>
    <property type="match status" value="1"/>
</dbReference>
<gene>
    <name evidence="3" type="ORF">ACFO6V_02945</name>
</gene>
<sequence>MYRTGKNRGTIPVSVLATTDPVLRDSALFGLLMDAPGVVAVRHDIHADHLRRVVLDATGVIEDVIVPLEHACLSCAVREDAVPTIARLARDGRWAQVLLALPVSAEPLPAARALAIAAEPGGALDHTHVATSFTVVDLDALQQDLFGDDTLAERGLELTDDDERSVGEALAAQIEQADLIVTSSVSTAPSSLTEPAPVAEPAEAPHASLVEPVETPPAETWSATSSGLLDRLRGAGTRRVDGLHALSASHLAAARHSPVRAERRAHPLGAVVFTGPGSLPGDRSWTLELRSALPFHPERVLDHIEELSAGSLRARGVFHVADRPGLACLWDGAGGQLAFADLGPWAEVCAGTKPHTRIVVVGVADDRGLGLDRERERLRDVFHAALCTPEELAAGVEWLWREDHLAPWLGARSV</sequence>
<organism evidence="3 4">
    <name type="scientific">Promicromonospora alba</name>
    <dbReference type="NCBI Taxonomy" id="1616110"/>
    <lineage>
        <taxon>Bacteria</taxon>
        <taxon>Bacillati</taxon>
        <taxon>Actinomycetota</taxon>
        <taxon>Actinomycetes</taxon>
        <taxon>Micrococcales</taxon>
        <taxon>Promicromonosporaceae</taxon>
        <taxon>Promicromonospora</taxon>
    </lineage>
</organism>
<dbReference type="PANTHER" id="PTHR43603">
    <property type="entry name" value="COBW DOMAIN-CONTAINING PROTEIN DDB_G0274527"/>
    <property type="match status" value="1"/>
</dbReference>
<name>A0ABV9HD77_9MICO</name>
<dbReference type="Pfam" id="PF07683">
    <property type="entry name" value="CobW_C"/>
    <property type="match status" value="1"/>
</dbReference>
<dbReference type="RefSeq" id="WP_377132012.1">
    <property type="nucleotide sequence ID" value="NZ_JBHSFI010000001.1"/>
</dbReference>
<evidence type="ECO:0000313" key="4">
    <source>
        <dbReference type="Proteomes" id="UP001596011"/>
    </source>
</evidence>
<protein>
    <submittedName>
        <fullName evidence="3">GTP-binding protein</fullName>
    </submittedName>
</protein>
<dbReference type="InterPro" id="IPR003495">
    <property type="entry name" value="CobW/HypB/UreG_nucleotide-bd"/>
</dbReference>
<dbReference type="InterPro" id="IPR011629">
    <property type="entry name" value="CobW-like_C"/>
</dbReference>
<dbReference type="EMBL" id="JBHSFI010000001">
    <property type="protein sequence ID" value="MFC4627175.1"/>
    <property type="molecule type" value="Genomic_DNA"/>
</dbReference>
<proteinExistence type="predicted"/>
<dbReference type="Pfam" id="PF02492">
    <property type="entry name" value="cobW"/>
    <property type="match status" value="1"/>
</dbReference>
<dbReference type="Proteomes" id="UP001596011">
    <property type="component" value="Unassembled WGS sequence"/>
</dbReference>
<reference evidence="4" key="1">
    <citation type="journal article" date="2019" name="Int. J. Syst. Evol. Microbiol.">
        <title>The Global Catalogue of Microorganisms (GCM) 10K type strain sequencing project: providing services to taxonomists for standard genome sequencing and annotation.</title>
        <authorList>
            <consortium name="The Broad Institute Genomics Platform"/>
            <consortium name="The Broad Institute Genome Sequencing Center for Infectious Disease"/>
            <person name="Wu L."/>
            <person name="Ma J."/>
        </authorList>
    </citation>
    <scope>NUCLEOTIDE SEQUENCE [LARGE SCALE GENOMIC DNA]</scope>
    <source>
        <strain evidence="4">CCUG 42722</strain>
    </source>
</reference>
<feature type="region of interest" description="Disordered" evidence="1">
    <location>
        <begin position="185"/>
        <end position="204"/>
    </location>
</feature>